<dbReference type="SUPFAM" id="SSF56219">
    <property type="entry name" value="DNase I-like"/>
    <property type="match status" value="1"/>
</dbReference>
<comment type="caution">
    <text evidence="1">The sequence shown here is derived from an EMBL/GenBank/DDBJ whole genome shotgun (WGS) entry which is preliminary data.</text>
</comment>
<dbReference type="Gene3D" id="3.60.10.10">
    <property type="entry name" value="Endonuclease/exonuclease/phosphatase"/>
    <property type="match status" value="1"/>
</dbReference>
<name>A0ABN8NGX1_9CNID</name>
<evidence type="ECO:0000313" key="2">
    <source>
        <dbReference type="Proteomes" id="UP001159405"/>
    </source>
</evidence>
<proteinExistence type="predicted"/>
<reference evidence="1 2" key="1">
    <citation type="submission" date="2022-05" db="EMBL/GenBank/DDBJ databases">
        <authorList>
            <consortium name="Genoscope - CEA"/>
            <person name="William W."/>
        </authorList>
    </citation>
    <scope>NUCLEOTIDE SEQUENCE [LARGE SCALE GENOMIC DNA]</scope>
</reference>
<dbReference type="InterPro" id="IPR036691">
    <property type="entry name" value="Endo/exonu/phosph_ase_sf"/>
</dbReference>
<keyword evidence="2" id="KW-1185">Reference proteome</keyword>
<evidence type="ECO:0008006" key="3">
    <source>
        <dbReference type="Google" id="ProtNLM"/>
    </source>
</evidence>
<organism evidence="1 2">
    <name type="scientific">Porites lobata</name>
    <dbReference type="NCBI Taxonomy" id="104759"/>
    <lineage>
        <taxon>Eukaryota</taxon>
        <taxon>Metazoa</taxon>
        <taxon>Cnidaria</taxon>
        <taxon>Anthozoa</taxon>
        <taxon>Hexacorallia</taxon>
        <taxon>Scleractinia</taxon>
        <taxon>Fungiina</taxon>
        <taxon>Poritidae</taxon>
        <taxon>Porites</taxon>
    </lineage>
</organism>
<dbReference type="Proteomes" id="UP001159405">
    <property type="component" value="Unassembled WGS sequence"/>
</dbReference>
<sequence>MGLYKPPKAAGMDYYLRLENDLNDIVTWATSQKQFVIITEDLNLNRLKPDEREGKIQRDLEDIHELSCLINKPTRITNISRTLIDVILANQIIKPEMFKESDVYDPGFSDHRMVYEVTRENAIHYPCKVISFRSVKNLNEDELLKDLSVAPWHVGNIFDSVDDRYFYWSKLVNDALGNHALQKKLRVWSRDVEYMTPEWKTAIRMKRKYTKKFAKDPSQENLINKNKWRNTATKLRRRAIKEYWKTKTDSSGSNPRDFFKKVFKPFLDSKARGTDDNVINPDFNDSIILKSLN</sequence>
<accession>A0ABN8NGX1</accession>
<dbReference type="PANTHER" id="PTHR36191">
    <property type="entry name" value="ENDO/EXONUCLEASE/PHOSPHATASE DOMAIN-CONTAINING PROTEIN-RELATED"/>
    <property type="match status" value="1"/>
</dbReference>
<protein>
    <recommendedName>
        <fullName evidence="3">Endonuclease/exonuclease/phosphatase domain-containing protein</fullName>
    </recommendedName>
</protein>
<evidence type="ECO:0000313" key="1">
    <source>
        <dbReference type="EMBL" id="CAH3108995.1"/>
    </source>
</evidence>
<dbReference type="EMBL" id="CALNXK010000021">
    <property type="protein sequence ID" value="CAH3108995.1"/>
    <property type="molecule type" value="Genomic_DNA"/>
</dbReference>
<dbReference type="PANTHER" id="PTHR36191:SF1">
    <property type="entry name" value="ENDONUCLEASE_EXONUCLEASE_PHOSPHATASE DOMAIN-CONTAINING PROTEIN"/>
    <property type="match status" value="1"/>
</dbReference>
<gene>
    <name evidence="1" type="ORF">PLOB_00017944</name>
</gene>